<evidence type="ECO:0000256" key="1">
    <source>
        <dbReference type="SAM" id="MobiDB-lite"/>
    </source>
</evidence>
<name>A0AAV7M5Q7_PLEWA</name>
<evidence type="ECO:0000313" key="3">
    <source>
        <dbReference type="Proteomes" id="UP001066276"/>
    </source>
</evidence>
<sequence>MRPRSQSAKAAGEWHTGGKDQRVRRSGGILRPGKRQRVGKGGRAANKRSKAEIFDTGNQGSMLEELSRNDNNQAQSRLAEEGEAEAATQGRSASDGDATALSQSCGSSPGTLYGFRKYTWVGVNKERTAELRKGSLDLI</sequence>
<feature type="compositionally biased region" description="Polar residues" evidence="1">
    <location>
        <begin position="100"/>
        <end position="110"/>
    </location>
</feature>
<accession>A0AAV7M5Q7</accession>
<keyword evidence="3" id="KW-1185">Reference proteome</keyword>
<dbReference type="EMBL" id="JANPWB010000014">
    <property type="protein sequence ID" value="KAJ1099106.1"/>
    <property type="molecule type" value="Genomic_DNA"/>
</dbReference>
<dbReference type="AlphaFoldDB" id="A0AAV7M5Q7"/>
<dbReference type="Proteomes" id="UP001066276">
    <property type="component" value="Chromosome 10"/>
</dbReference>
<organism evidence="2 3">
    <name type="scientific">Pleurodeles waltl</name>
    <name type="common">Iberian ribbed newt</name>
    <dbReference type="NCBI Taxonomy" id="8319"/>
    <lineage>
        <taxon>Eukaryota</taxon>
        <taxon>Metazoa</taxon>
        <taxon>Chordata</taxon>
        <taxon>Craniata</taxon>
        <taxon>Vertebrata</taxon>
        <taxon>Euteleostomi</taxon>
        <taxon>Amphibia</taxon>
        <taxon>Batrachia</taxon>
        <taxon>Caudata</taxon>
        <taxon>Salamandroidea</taxon>
        <taxon>Salamandridae</taxon>
        <taxon>Pleurodelinae</taxon>
        <taxon>Pleurodeles</taxon>
    </lineage>
</organism>
<feature type="compositionally biased region" description="Basic residues" evidence="1">
    <location>
        <begin position="32"/>
        <end position="48"/>
    </location>
</feature>
<evidence type="ECO:0000313" key="2">
    <source>
        <dbReference type="EMBL" id="KAJ1099106.1"/>
    </source>
</evidence>
<protein>
    <submittedName>
        <fullName evidence="2">Uncharacterized protein</fullName>
    </submittedName>
</protein>
<proteinExistence type="predicted"/>
<feature type="region of interest" description="Disordered" evidence="1">
    <location>
        <begin position="1"/>
        <end position="113"/>
    </location>
</feature>
<reference evidence="2" key="1">
    <citation type="journal article" date="2022" name="bioRxiv">
        <title>Sequencing and chromosome-scale assembly of the giantPleurodeles waltlgenome.</title>
        <authorList>
            <person name="Brown T."/>
            <person name="Elewa A."/>
            <person name="Iarovenko S."/>
            <person name="Subramanian E."/>
            <person name="Araus A.J."/>
            <person name="Petzold A."/>
            <person name="Susuki M."/>
            <person name="Suzuki K.-i.T."/>
            <person name="Hayashi T."/>
            <person name="Toyoda A."/>
            <person name="Oliveira C."/>
            <person name="Osipova E."/>
            <person name="Leigh N.D."/>
            <person name="Simon A."/>
            <person name="Yun M.H."/>
        </authorList>
    </citation>
    <scope>NUCLEOTIDE SEQUENCE</scope>
    <source>
        <strain evidence="2">20211129_DDA</strain>
        <tissue evidence="2">Liver</tissue>
    </source>
</reference>
<gene>
    <name evidence="2" type="ORF">NDU88_004210</name>
</gene>
<comment type="caution">
    <text evidence="2">The sequence shown here is derived from an EMBL/GenBank/DDBJ whole genome shotgun (WGS) entry which is preliminary data.</text>
</comment>